<dbReference type="STRING" id="260084.SAMN02927928_2986"/>
<proteinExistence type="predicted"/>
<protein>
    <submittedName>
        <fullName evidence="2">Uncharacterized protein</fullName>
    </submittedName>
</protein>
<dbReference type="RefSeq" id="WP_090649628.1">
    <property type="nucleotide sequence ID" value="NZ_CBCRYE010000003.1"/>
</dbReference>
<dbReference type="AlphaFoldDB" id="A0A1G4SW73"/>
<reference evidence="3" key="1">
    <citation type="submission" date="2016-10" db="EMBL/GenBank/DDBJ databases">
        <authorList>
            <person name="Varghese N."/>
            <person name="Submissions S."/>
        </authorList>
    </citation>
    <scope>NUCLEOTIDE SEQUENCE [LARGE SCALE GENOMIC DNA]</scope>
    <source>
        <strain evidence="3">CGMCC 1.3431</strain>
    </source>
</reference>
<feature type="compositionally biased region" description="Basic and acidic residues" evidence="1">
    <location>
        <begin position="1"/>
        <end position="12"/>
    </location>
</feature>
<evidence type="ECO:0000313" key="2">
    <source>
        <dbReference type="EMBL" id="SCW72815.1"/>
    </source>
</evidence>
<gene>
    <name evidence="2" type="ORF">SAMN02927928_2986</name>
</gene>
<dbReference type="OrthoDB" id="7174028at2"/>
<name>A0A1G4SW73_9CAUL</name>
<feature type="region of interest" description="Disordered" evidence="1">
    <location>
        <begin position="103"/>
        <end position="138"/>
    </location>
</feature>
<evidence type="ECO:0000313" key="3">
    <source>
        <dbReference type="Proteomes" id="UP000199150"/>
    </source>
</evidence>
<dbReference type="Proteomes" id="UP000199150">
    <property type="component" value="Unassembled WGS sequence"/>
</dbReference>
<feature type="compositionally biased region" description="Low complexity" evidence="1">
    <location>
        <begin position="126"/>
        <end position="138"/>
    </location>
</feature>
<accession>A0A1G4SW73</accession>
<feature type="compositionally biased region" description="Polar residues" evidence="1">
    <location>
        <begin position="13"/>
        <end position="24"/>
    </location>
</feature>
<evidence type="ECO:0000256" key="1">
    <source>
        <dbReference type="SAM" id="MobiDB-lite"/>
    </source>
</evidence>
<sequence length="138" mass="14938">MADFDIRTDQNADARTCSSGSGTHPSDVARGSDQNDPFPPEGTDEKIISPVRTGEDAISEADTLKATKSALGLDASHKAGMIDTVTTFVTAFLTGFFRTTPHRTQLRRDKKLRDNLDEGQIDSMIDDSFPASDPPSSY</sequence>
<keyword evidence="3" id="KW-1185">Reference proteome</keyword>
<dbReference type="EMBL" id="FMTS01000005">
    <property type="protein sequence ID" value="SCW72815.1"/>
    <property type="molecule type" value="Genomic_DNA"/>
</dbReference>
<feature type="region of interest" description="Disordered" evidence="1">
    <location>
        <begin position="1"/>
        <end position="51"/>
    </location>
</feature>
<organism evidence="2 3">
    <name type="scientific">Asticcacaulis taihuensis</name>
    <dbReference type="NCBI Taxonomy" id="260084"/>
    <lineage>
        <taxon>Bacteria</taxon>
        <taxon>Pseudomonadati</taxon>
        <taxon>Pseudomonadota</taxon>
        <taxon>Alphaproteobacteria</taxon>
        <taxon>Caulobacterales</taxon>
        <taxon>Caulobacteraceae</taxon>
        <taxon>Asticcacaulis</taxon>
    </lineage>
</organism>